<dbReference type="EMBL" id="CP049263">
    <property type="protein sequence ID" value="QPH97195.1"/>
    <property type="molecule type" value="Genomic_DNA"/>
</dbReference>
<dbReference type="InterPro" id="IPR036380">
    <property type="entry name" value="Isochorismatase-like_sf"/>
</dbReference>
<dbReference type="AlphaFoldDB" id="A0A7S9RSR7"/>
<dbReference type="Pfam" id="PF00857">
    <property type="entry name" value="Isochorismatase"/>
    <property type="match status" value="1"/>
</dbReference>
<protein>
    <submittedName>
        <fullName evidence="2">Isochorismatase family protein</fullName>
    </submittedName>
</protein>
<sequence>MTIENELKEFKNSLQTLDLREISKHGTQNVAFISVDMIEAFAGTGALASQRVGAISQGIAKLFSTAYKDLDFKNFILIEDRHTKDSKEFESFLPHALLGTSETETIEEIKKLSFFKEIKTFYKNSLSIAFNKEFNNFLDQNPQLDTFIVTGNCTDMCVYQCVSYLKLRANEYNQEARVIVPFNLTQTYDVPGHNGDFYHEVFSMHMKLALGADVVKDIKF</sequence>
<dbReference type="PANTHER" id="PTHR47297">
    <property type="match status" value="1"/>
</dbReference>
<dbReference type="Proteomes" id="UP000594571">
    <property type="component" value="Chromosome"/>
</dbReference>
<dbReference type="Gene3D" id="3.40.50.850">
    <property type="entry name" value="Isochorismatase-like"/>
    <property type="match status" value="1"/>
</dbReference>
<dbReference type="GO" id="GO:0019365">
    <property type="term" value="P:pyridine nucleotide salvage"/>
    <property type="evidence" value="ECO:0007669"/>
    <property type="project" value="InterPro"/>
</dbReference>
<proteinExistence type="predicted"/>
<dbReference type="PANTHER" id="PTHR47297:SF2">
    <property type="entry name" value="OS02G0606800 PROTEIN"/>
    <property type="match status" value="1"/>
</dbReference>
<evidence type="ECO:0000313" key="3">
    <source>
        <dbReference type="Proteomes" id="UP000594571"/>
    </source>
</evidence>
<dbReference type="SUPFAM" id="SSF52499">
    <property type="entry name" value="Isochorismatase-like hydrolases"/>
    <property type="match status" value="1"/>
</dbReference>
<evidence type="ECO:0000313" key="2">
    <source>
        <dbReference type="EMBL" id="QPH97195.1"/>
    </source>
</evidence>
<dbReference type="RefSeq" id="WP_107848331.1">
    <property type="nucleotide sequence ID" value="NZ_CABPTT010000001.1"/>
</dbReference>
<feature type="domain" description="Isochorismatase-like" evidence="1">
    <location>
        <begin position="31"/>
        <end position="162"/>
    </location>
</feature>
<gene>
    <name evidence="2" type="ORF">CVS89_02700</name>
</gene>
<evidence type="ECO:0000259" key="1">
    <source>
        <dbReference type="Pfam" id="PF00857"/>
    </source>
</evidence>
<reference evidence="2 3" key="2">
    <citation type="journal article" date="2020" name="Microb. Genom.">
        <title>Analysis of complete Campylobacter concisus genomes identifies genomospecies features, secretion systems and novel plasmids and their association with severe ulcerative colitis.</title>
        <authorList>
            <person name="Liu F."/>
            <person name="Chen S."/>
            <person name="Luu L.D.W."/>
            <person name="Lee S.A."/>
            <person name="Tay A.C.Y."/>
            <person name="Wu R."/>
            <person name="Riordan S.M."/>
            <person name="Lan R."/>
            <person name="Liu L."/>
            <person name="Zhang L."/>
        </authorList>
    </citation>
    <scope>NUCLEOTIDE SEQUENCE [LARGE SCALE GENOMIC DNA]</scope>
    <source>
        <strain evidence="2 3">H16O-S1</strain>
    </source>
</reference>
<dbReference type="InterPro" id="IPR000868">
    <property type="entry name" value="Isochorismatase-like_dom"/>
</dbReference>
<dbReference type="GO" id="GO:0008936">
    <property type="term" value="F:nicotinamidase activity"/>
    <property type="evidence" value="ECO:0007669"/>
    <property type="project" value="InterPro"/>
</dbReference>
<reference evidence="2 3" key="1">
    <citation type="journal article" date="2018" name="Emerg. Microbes Infect.">
        <title>Genomic analysis of oral Campylobacter concisus strains identified a potential bacterial molecular marker associated with active Crohn's disease.</title>
        <authorList>
            <person name="Liu F."/>
            <person name="Ma R."/>
            <person name="Tay C.Y.A."/>
            <person name="Octavia S."/>
            <person name="Lan R."/>
            <person name="Chung H.K.L."/>
            <person name="Riordan S.M."/>
            <person name="Grimm M.C."/>
            <person name="Leong R.W."/>
            <person name="Tanaka M.M."/>
            <person name="Connor S."/>
            <person name="Zhang L."/>
        </authorList>
    </citation>
    <scope>NUCLEOTIDE SEQUENCE [LARGE SCALE GENOMIC DNA]</scope>
    <source>
        <strain evidence="2 3">H16O-S1</strain>
    </source>
</reference>
<name>A0A7S9RSR7_9BACT</name>
<accession>A0A7S9RSR7</accession>
<dbReference type="InterPro" id="IPR044717">
    <property type="entry name" value="NIC1"/>
</dbReference>
<organism evidence="2 3">
    <name type="scientific">Campylobacter concisus</name>
    <dbReference type="NCBI Taxonomy" id="199"/>
    <lineage>
        <taxon>Bacteria</taxon>
        <taxon>Pseudomonadati</taxon>
        <taxon>Campylobacterota</taxon>
        <taxon>Epsilonproteobacteria</taxon>
        <taxon>Campylobacterales</taxon>
        <taxon>Campylobacteraceae</taxon>
        <taxon>Campylobacter</taxon>
    </lineage>
</organism>